<name>A0A644X905_9ZZZZ</name>
<keyword evidence="9" id="KW-0255">Endonuclease</keyword>
<evidence type="ECO:0000256" key="11">
    <source>
        <dbReference type="ARBA" id="ARBA00022842"/>
    </source>
</evidence>
<evidence type="ECO:0000256" key="2">
    <source>
        <dbReference type="ARBA" id="ARBA00001946"/>
    </source>
</evidence>
<comment type="cofactor">
    <cofactor evidence="2">
        <name>Mg(2+)</name>
        <dbReference type="ChEBI" id="CHEBI:18420"/>
    </cofactor>
</comment>
<accession>A0A644X905</accession>
<dbReference type="GO" id="GO:0046872">
    <property type="term" value="F:metal ion binding"/>
    <property type="evidence" value="ECO:0007669"/>
    <property type="project" value="UniProtKB-KW"/>
</dbReference>
<evidence type="ECO:0000256" key="8">
    <source>
        <dbReference type="ARBA" id="ARBA00022723"/>
    </source>
</evidence>
<evidence type="ECO:0000256" key="4">
    <source>
        <dbReference type="ARBA" id="ARBA00005300"/>
    </source>
</evidence>
<dbReference type="InterPro" id="IPR002156">
    <property type="entry name" value="RNaseH_domain"/>
</dbReference>
<keyword evidence="10 14" id="KW-0378">Hydrolase</keyword>
<comment type="catalytic activity">
    <reaction evidence="1">
        <text>Endonucleolytic cleavage to 5'-phosphomonoester.</text>
        <dbReference type="EC" id="3.1.26.4"/>
    </reaction>
</comment>
<dbReference type="InterPro" id="IPR036397">
    <property type="entry name" value="RNaseH_sf"/>
</dbReference>
<keyword evidence="11" id="KW-0460">Magnesium</keyword>
<dbReference type="AlphaFoldDB" id="A0A644X905"/>
<dbReference type="FunFam" id="3.30.420.10:FF:000089">
    <property type="entry name" value="Ribonuclease H"/>
    <property type="match status" value="1"/>
</dbReference>
<dbReference type="EMBL" id="VSSQ01001736">
    <property type="protein sequence ID" value="MPM10743.1"/>
    <property type="molecule type" value="Genomic_DNA"/>
</dbReference>
<evidence type="ECO:0000256" key="7">
    <source>
        <dbReference type="ARBA" id="ARBA00022722"/>
    </source>
</evidence>
<dbReference type="SUPFAM" id="SSF53098">
    <property type="entry name" value="Ribonuclease H-like"/>
    <property type="match status" value="1"/>
</dbReference>
<dbReference type="NCBIfam" id="NF001236">
    <property type="entry name" value="PRK00203.1"/>
    <property type="match status" value="1"/>
</dbReference>
<dbReference type="InterPro" id="IPR022892">
    <property type="entry name" value="RNaseHI"/>
</dbReference>
<dbReference type="HAMAP" id="MF_00042">
    <property type="entry name" value="RNase_H"/>
    <property type="match status" value="1"/>
</dbReference>
<comment type="subunit">
    <text evidence="5">Monomer.</text>
</comment>
<keyword evidence="7" id="KW-0540">Nuclease</keyword>
<dbReference type="CDD" id="cd09278">
    <property type="entry name" value="RNase_HI_prokaryote_like"/>
    <property type="match status" value="1"/>
</dbReference>
<comment type="caution">
    <text evidence="14">The sequence shown here is derived from an EMBL/GenBank/DDBJ whole genome shotgun (WGS) entry which is preliminary data.</text>
</comment>
<dbReference type="GO" id="GO:0043137">
    <property type="term" value="P:DNA replication, removal of RNA primer"/>
    <property type="evidence" value="ECO:0007669"/>
    <property type="project" value="TreeGrafter"/>
</dbReference>
<comment type="similarity">
    <text evidence="4">Belongs to the RNase H family.</text>
</comment>
<proteinExistence type="inferred from homology"/>
<dbReference type="PANTHER" id="PTHR10642">
    <property type="entry name" value="RIBONUCLEASE H1"/>
    <property type="match status" value="1"/>
</dbReference>
<keyword evidence="8" id="KW-0479">Metal-binding</keyword>
<evidence type="ECO:0000256" key="5">
    <source>
        <dbReference type="ARBA" id="ARBA00011245"/>
    </source>
</evidence>
<evidence type="ECO:0000256" key="9">
    <source>
        <dbReference type="ARBA" id="ARBA00022759"/>
    </source>
</evidence>
<dbReference type="InterPro" id="IPR012337">
    <property type="entry name" value="RNaseH-like_sf"/>
</dbReference>
<dbReference type="Gene3D" id="3.30.420.10">
    <property type="entry name" value="Ribonuclease H-like superfamily/Ribonuclease H"/>
    <property type="match status" value="1"/>
</dbReference>
<feature type="domain" description="RNase H type-1" evidence="13">
    <location>
        <begin position="1"/>
        <end position="143"/>
    </location>
</feature>
<organism evidence="14">
    <name type="scientific">bioreactor metagenome</name>
    <dbReference type="NCBI Taxonomy" id="1076179"/>
    <lineage>
        <taxon>unclassified sequences</taxon>
        <taxon>metagenomes</taxon>
        <taxon>ecological metagenomes</taxon>
    </lineage>
</organism>
<evidence type="ECO:0000259" key="13">
    <source>
        <dbReference type="PROSITE" id="PS50879"/>
    </source>
</evidence>
<dbReference type="PANTHER" id="PTHR10642:SF26">
    <property type="entry name" value="RIBONUCLEASE H1"/>
    <property type="match status" value="1"/>
</dbReference>
<feature type="region of interest" description="Disordered" evidence="12">
    <location>
        <begin position="140"/>
        <end position="163"/>
    </location>
</feature>
<evidence type="ECO:0000313" key="14">
    <source>
        <dbReference type="EMBL" id="MPM10743.1"/>
    </source>
</evidence>
<evidence type="ECO:0000256" key="1">
    <source>
        <dbReference type="ARBA" id="ARBA00000077"/>
    </source>
</evidence>
<dbReference type="GO" id="GO:0003676">
    <property type="term" value="F:nucleic acid binding"/>
    <property type="evidence" value="ECO:0007669"/>
    <property type="project" value="InterPro"/>
</dbReference>
<protein>
    <recommendedName>
        <fullName evidence="6">ribonuclease H</fullName>
        <ecNumber evidence="6">3.1.26.4</ecNumber>
    </recommendedName>
</protein>
<sequence>MKKKVTIYTDGACSGNPGPGGWGAILLYKDQTRELSGFEPDTTNNRMELKAVIEAIRALKMPCEIAVHTDSAYVCNAFHNGWLENWSANGWRTVSKRPVENQDLWRALIDILKEHTYSFVKVKGHSDNEFNNRCDALARQAIKQNTEPQAQSDKSGQSDQNPS</sequence>
<comment type="function">
    <text evidence="3">Endonuclease that specifically degrades the RNA of RNA-DNA hybrids.</text>
</comment>
<reference evidence="14" key="1">
    <citation type="submission" date="2019-08" db="EMBL/GenBank/DDBJ databases">
        <authorList>
            <person name="Kucharzyk K."/>
            <person name="Murdoch R.W."/>
            <person name="Higgins S."/>
            <person name="Loffler F."/>
        </authorList>
    </citation>
    <scope>NUCLEOTIDE SEQUENCE</scope>
</reference>
<evidence type="ECO:0000256" key="12">
    <source>
        <dbReference type="SAM" id="MobiDB-lite"/>
    </source>
</evidence>
<gene>
    <name evidence="14" type="primary">rnhA_19</name>
    <name evidence="14" type="ORF">SDC9_57077</name>
</gene>
<feature type="compositionally biased region" description="Polar residues" evidence="12">
    <location>
        <begin position="142"/>
        <end position="163"/>
    </location>
</feature>
<dbReference type="EC" id="3.1.26.4" evidence="6"/>
<dbReference type="InterPro" id="IPR050092">
    <property type="entry name" value="RNase_H"/>
</dbReference>
<evidence type="ECO:0000256" key="10">
    <source>
        <dbReference type="ARBA" id="ARBA00022801"/>
    </source>
</evidence>
<dbReference type="PROSITE" id="PS50879">
    <property type="entry name" value="RNASE_H_1"/>
    <property type="match status" value="1"/>
</dbReference>
<evidence type="ECO:0000256" key="3">
    <source>
        <dbReference type="ARBA" id="ARBA00004065"/>
    </source>
</evidence>
<dbReference type="GO" id="GO:0004523">
    <property type="term" value="F:RNA-DNA hybrid ribonuclease activity"/>
    <property type="evidence" value="ECO:0007669"/>
    <property type="project" value="UniProtKB-EC"/>
</dbReference>
<dbReference type="Pfam" id="PF00075">
    <property type="entry name" value="RNase_H"/>
    <property type="match status" value="1"/>
</dbReference>
<evidence type="ECO:0000256" key="6">
    <source>
        <dbReference type="ARBA" id="ARBA00012180"/>
    </source>
</evidence>